<comment type="similarity">
    <text evidence="3 12">Belongs to the COX11/CtaG family.</text>
</comment>
<protein>
    <recommendedName>
        <fullName evidence="4 12">Cytochrome c oxidase assembly protein CtaG</fullName>
    </recommendedName>
</protein>
<dbReference type="FunFam" id="2.60.370.10:FF:000001">
    <property type="entry name" value="COX11 cytochrome c oxidase assembly homolog"/>
    <property type="match status" value="1"/>
</dbReference>
<keyword evidence="6 12" id="KW-0997">Cell inner membrane</keyword>
<evidence type="ECO:0000256" key="13">
    <source>
        <dbReference type="SAM" id="MobiDB-lite"/>
    </source>
</evidence>
<evidence type="ECO:0000256" key="11">
    <source>
        <dbReference type="ARBA" id="ARBA00023136"/>
    </source>
</evidence>
<keyword evidence="15" id="KW-1185">Reference proteome</keyword>
<dbReference type="InterPro" id="IPR023471">
    <property type="entry name" value="CtaG/Cox11_dom_sf"/>
</dbReference>
<accession>A0A291M265</accession>
<evidence type="ECO:0000256" key="5">
    <source>
        <dbReference type="ARBA" id="ARBA00022475"/>
    </source>
</evidence>
<evidence type="ECO:0000256" key="3">
    <source>
        <dbReference type="ARBA" id="ARBA00009620"/>
    </source>
</evidence>
<comment type="subcellular location">
    <subcellularLocation>
        <location evidence="2 12">Cell inner membrane</location>
        <topology evidence="2 12">Single-pass type II membrane protein</topology>
        <orientation evidence="2 12">Periplasmic side</orientation>
    </subcellularLocation>
</comment>
<evidence type="ECO:0000256" key="4">
    <source>
        <dbReference type="ARBA" id="ARBA00015384"/>
    </source>
</evidence>
<dbReference type="NCBIfam" id="NF003465">
    <property type="entry name" value="PRK05089.1"/>
    <property type="match status" value="1"/>
</dbReference>
<dbReference type="GO" id="GO:0005886">
    <property type="term" value="C:plasma membrane"/>
    <property type="evidence" value="ECO:0007669"/>
    <property type="project" value="UniProtKB-SubCell"/>
</dbReference>
<dbReference type="RefSeq" id="WP_088664629.1">
    <property type="nucleotide sequence ID" value="NZ_CP021404.1"/>
</dbReference>
<feature type="compositionally biased region" description="Low complexity" evidence="13">
    <location>
        <begin position="179"/>
        <end position="195"/>
    </location>
</feature>
<dbReference type="GO" id="GO:0008535">
    <property type="term" value="P:respiratory chain complex IV assembly"/>
    <property type="evidence" value="ECO:0007669"/>
    <property type="project" value="UniProtKB-UniRule"/>
</dbReference>
<keyword evidence="10 12" id="KW-0186">Copper</keyword>
<dbReference type="HAMAP" id="MF_00155">
    <property type="entry name" value="CtaG"/>
    <property type="match status" value="1"/>
</dbReference>
<proteinExistence type="inferred from homology"/>
<keyword evidence="8 12" id="KW-0735">Signal-anchor</keyword>
<gene>
    <name evidence="12" type="primary">ctaG</name>
    <name evidence="14" type="ORF">CBW24_13280</name>
</gene>
<evidence type="ECO:0000256" key="2">
    <source>
        <dbReference type="ARBA" id="ARBA00004382"/>
    </source>
</evidence>
<evidence type="ECO:0000256" key="1">
    <source>
        <dbReference type="ARBA" id="ARBA00004007"/>
    </source>
</evidence>
<evidence type="ECO:0000313" key="14">
    <source>
        <dbReference type="EMBL" id="ATI42878.1"/>
    </source>
</evidence>
<feature type="topological domain" description="Periplasmic" evidence="12">
    <location>
        <begin position="27"/>
        <end position="204"/>
    </location>
</feature>
<organism evidence="14 15">
    <name type="scientific">Pacificitalea manganoxidans</name>
    <dbReference type="NCBI Taxonomy" id="1411902"/>
    <lineage>
        <taxon>Bacteria</taxon>
        <taxon>Pseudomonadati</taxon>
        <taxon>Pseudomonadota</taxon>
        <taxon>Alphaproteobacteria</taxon>
        <taxon>Rhodobacterales</taxon>
        <taxon>Paracoccaceae</taxon>
        <taxon>Pacificitalea</taxon>
    </lineage>
</organism>
<comment type="function">
    <text evidence="1 12">Exerts its effect at some terminal stage of cytochrome c oxidase synthesis, probably by being involved in the insertion of the copper B into subunit I.</text>
</comment>
<keyword evidence="5 12" id="KW-1003">Cell membrane</keyword>
<dbReference type="PANTHER" id="PTHR21320:SF3">
    <property type="entry name" value="CYTOCHROME C OXIDASE ASSEMBLY PROTEIN COX11, MITOCHONDRIAL-RELATED"/>
    <property type="match status" value="1"/>
</dbReference>
<evidence type="ECO:0000256" key="6">
    <source>
        <dbReference type="ARBA" id="ARBA00022519"/>
    </source>
</evidence>
<dbReference type="PANTHER" id="PTHR21320">
    <property type="entry name" value="CYTOCHROME C OXIDASE ASSEMBLY PROTEIN COX11-RELATED"/>
    <property type="match status" value="1"/>
</dbReference>
<feature type="topological domain" description="Cytoplasmic" evidence="12">
    <location>
        <begin position="1"/>
        <end position="7"/>
    </location>
</feature>
<dbReference type="InterPro" id="IPR007533">
    <property type="entry name" value="Cyt_c_oxidase_assmbl_CtaG"/>
</dbReference>
<dbReference type="AlphaFoldDB" id="A0A291M265"/>
<reference evidence="14 15" key="1">
    <citation type="submission" date="2017-05" db="EMBL/GenBank/DDBJ databases">
        <title>Comparative genomic and metabolic analysis of manganese-oxidizing mechanisms in Celeribater manganoxidans DY25T: its adaption to the environment of polymetallic nodule.</title>
        <authorList>
            <person name="Wang X."/>
        </authorList>
    </citation>
    <scope>NUCLEOTIDE SEQUENCE [LARGE SCALE GENOMIC DNA]</scope>
    <source>
        <strain evidence="14 15">DY25</strain>
    </source>
</reference>
<dbReference type="KEGG" id="cmag:CBW24_13280"/>
<evidence type="ECO:0000256" key="9">
    <source>
        <dbReference type="ARBA" id="ARBA00022989"/>
    </source>
</evidence>
<sequence>MKLTPQKTALGLVGVVVMMAGFAWAAVPFYSWFCQVTGFGGTTAVAEEGADRVLDREMLVRFDANTDREMPWEFKPVQREMRIRIGETGLAFYEAYNPTDRVITGSATYNVAPYIAGGFFAKIDCFCFTEQTLQPGERVQMPVTFYVDPEIVDDRDAKYTKAITLSYTFYETEPSESGPAAQADPQDQAALDQTPSAQAETDVN</sequence>
<dbReference type="Pfam" id="PF04442">
    <property type="entry name" value="CtaG_Cox11"/>
    <property type="match status" value="1"/>
</dbReference>
<dbReference type="GO" id="GO:0005507">
    <property type="term" value="F:copper ion binding"/>
    <property type="evidence" value="ECO:0007669"/>
    <property type="project" value="InterPro"/>
</dbReference>
<feature type="region of interest" description="Disordered" evidence="13">
    <location>
        <begin position="173"/>
        <end position="204"/>
    </location>
</feature>
<dbReference type="EMBL" id="CP021404">
    <property type="protein sequence ID" value="ATI42878.1"/>
    <property type="molecule type" value="Genomic_DNA"/>
</dbReference>
<dbReference type="PIRSF" id="PIRSF005413">
    <property type="entry name" value="COX11"/>
    <property type="match status" value="1"/>
</dbReference>
<dbReference type="Gene3D" id="2.60.370.10">
    <property type="entry name" value="Ctag/Cox11"/>
    <property type="match status" value="1"/>
</dbReference>
<keyword evidence="9 12" id="KW-1133">Transmembrane helix</keyword>
<evidence type="ECO:0000313" key="15">
    <source>
        <dbReference type="Proteomes" id="UP000219050"/>
    </source>
</evidence>
<evidence type="ECO:0000256" key="8">
    <source>
        <dbReference type="ARBA" id="ARBA00022968"/>
    </source>
</evidence>
<dbReference type="OrthoDB" id="9804841at2"/>
<evidence type="ECO:0000256" key="7">
    <source>
        <dbReference type="ARBA" id="ARBA00022692"/>
    </source>
</evidence>
<dbReference type="Proteomes" id="UP000219050">
    <property type="component" value="Chromosome"/>
</dbReference>
<evidence type="ECO:0000256" key="10">
    <source>
        <dbReference type="ARBA" id="ARBA00023008"/>
    </source>
</evidence>
<keyword evidence="7 12" id="KW-0812">Transmembrane</keyword>
<keyword evidence="11 12" id="KW-0472">Membrane</keyword>
<evidence type="ECO:0000256" key="12">
    <source>
        <dbReference type="HAMAP-Rule" id="MF_00155"/>
    </source>
</evidence>
<name>A0A291M265_9RHOB</name>
<dbReference type="SUPFAM" id="SSF110111">
    <property type="entry name" value="Ctag/Cox11"/>
    <property type="match status" value="1"/>
</dbReference>